<gene>
    <name evidence="18" type="ORF">MNBD_GAMMA12-1387</name>
</gene>
<evidence type="ECO:0000256" key="14">
    <source>
        <dbReference type="ARBA" id="ARBA00023295"/>
    </source>
</evidence>
<dbReference type="NCBIfam" id="TIGR00577">
    <property type="entry name" value="fpg"/>
    <property type="match status" value="1"/>
</dbReference>
<keyword evidence="5" id="KW-0479">Metal-binding</keyword>
<name>A0A3B0YQN7_9ZZZZ</name>
<evidence type="ECO:0000256" key="4">
    <source>
        <dbReference type="ARBA" id="ARBA00011245"/>
    </source>
</evidence>
<dbReference type="PROSITE" id="PS51066">
    <property type="entry name" value="ZF_FPG_2"/>
    <property type="match status" value="1"/>
</dbReference>
<dbReference type="EMBL" id="UOFL01000111">
    <property type="protein sequence ID" value="VAW76639.1"/>
    <property type="molecule type" value="Genomic_DNA"/>
</dbReference>
<evidence type="ECO:0000259" key="17">
    <source>
        <dbReference type="PROSITE" id="PS51068"/>
    </source>
</evidence>
<dbReference type="AlphaFoldDB" id="A0A3B0YQN7"/>
<dbReference type="PANTHER" id="PTHR22993">
    <property type="entry name" value="FORMAMIDOPYRIMIDINE-DNA GLYCOSYLASE"/>
    <property type="match status" value="1"/>
</dbReference>
<keyword evidence="9" id="KW-0862">Zinc</keyword>
<accession>A0A3B0YQN7</accession>
<evidence type="ECO:0000256" key="9">
    <source>
        <dbReference type="ARBA" id="ARBA00022833"/>
    </source>
</evidence>
<dbReference type="NCBIfam" id="NF002211">
    <property type="entry name" value="PRK01103.1"/>
    <property type="match status" value="1"/>
</dbReference>
<dbReference type="Gene3D" id="1.10.8.50">
    <property type="match status" value="1"/>
</dbReference>
<dbReference type="InterPro" id="IPR020629">
    <property type="entry name" value="FPG_Glyclase"/>
</dbReference>
<keyword evidence="12" id="KW-0456">Lyase</keyword>
<keyword evidence="13" id="KW-0511">Multifunctional enzyme</keyword>
<evidence type="ECO:0000256" key="11">
    <source>
        <dbReference type="ARBA" id="ARBA00023204"/>
    </source>
</evidence>
<reference evidence="18" key="1">
    <citation type="submission" date="2018-06" db="EMBL/GenBank/DDBJ databases">
        <authorList>
            <person name="Zhirakovskaya E."/>
        </authorList>
    </citation>
    <scope>NUCLEOTIDE SEQUENCE</scope>
</reference>
<sequence>MPELPEVETTCRGISPAILDNTVHAVIVRHYQLRWPITKSLEQQLPGQTIVSVSRRGKYLLLQTTSHCLIIHLGMSGHLRIVDHNTPLKKHDHVDITFNDQIILRYNDPRRFGAILWTNDDPLQHERLINLGIEPLTPEFDATWLYENSRSRSIPVKSYIMDGKLLVGVGNIYACESLFMAGIDPRKPANSISLKRYQRLCDAIKTVLKKAIDAGGTTLKDFKMSDGKPGYFAQELKVYGRASQSCFVCSRKIKSKMIAQRNTFWCTACQR</sequence>
<feature type="domain" description="Formamidopyrimidine-DNA glycosylase catalytic" evidence="17">
    <location>
        <begin position="2"/>
        <end position="113"/>
    </location>
</feature>
<dbReference type="GO" id="GO:0034039">
    <property type="term" value="F:8-oxo-7,8-dihydroguanine DNA N-glycosylase activity"/>
    <property type="evidence" value="ECO:0007669"/>
    <property type="project" value="TreeGrafter"/>
</dbReference>
<keyword evidence="8 18" id="KW-0378">Hydrolase</keyword>
<keyword evidence="14 18" id="KW-0326">Glycosidase</keyword>
<evidence type="ECO:0000256" key="8">
    <source>
        <dbReference type="ARBA" id="ARBA00022801"/>
    </source>
</evidence>
<dbReference type="GO" id="GO:0008270">
    <property type="term" value="F:zinc ion binding"/>
    <property type="evidence" value="ECO:0007669"/>
    <property type="project" value="UniProtKB-KW"/>
</dbReference>
<dbReference type="InterPro" id="IPR015887">
    <property type="entry name" value="DNA_glyclase_Znf_dom_DNA_BS"/>
</dbReference>
<comment type="catalytic activity">
    <reaction evidence="1">
        <text>Hydrolysis of DNA containing ring-opened 7-methylguanine residues, releasing 2,6-diamino-4-hydroxy-5-(N-methyl)formamidopyrimidine.</text>
        <dbReference type="EC" id="3.2.2.23"/>
    </reaction>
</comment>
<evidence type="ECO:0000256" key="5">
    <source>
        <dbReference type="ARBA" id="ARBA00022723"/>
    </source>
</evidence>
<dbReference type="SUPFAM" id="SSF46946">
    <property type="entry name" value="S13-like H2TH domain"/>
    <property type="match status" value="1"/>
</dbReference>
<dbReference type="HAMAP" id="MF_00103">
    <property type="entry name" value="Fapy_DNA_glycosyl"/>
    <property type="match status" value="1"/>
</dbReference>
<evidence type="ECO:0000313" key="18">
    <source>
        <dbReference type="EMBL" id="VAW76639.1"/>
    </source>
</evidence>
<dbReference type="Pfam" id="PF01149">
    <property type="entry name" value="Fapy_DNA_glyco"/>
    <property type="match status" value="1"/>
</dbReference>
<dbReference type="InterPro" id="IPR012319">
    <property type="entry name" value="FPG_cat"/>
</dbReference>
<dbReference type="Gene3D" id="3.20.190.10">
    <property type="entry name" value="MutM-like, N-terminal"/>
    <property type="match status" value="1"/>
</dbReference>
<proteinExistence type="inferred from homology"/>
<evidence type="ECO:0000256" key="12">
    <source>
        <dbReference type="ARBA" id="ARBA00023239"/>
    </source>
</evidence>
<comment type="catalytic activity">
    <reaction evidence="15">
        <text>2'-deoxyribonucleotide-(2'-deoxyribose 5'-phosphate)-2'-deoxyribonucleotide-DNA = a 3'-end 2'-deoxyribonucleotide-(2,3-dehydro-2,3-deoxyribose 5'-phosphate)-DNA + a 5'-end 5'-phospho-2'-deoxyribonucleoside-DNA + H(+)</text>
        <dbReference type="Rhea" id="RHEA:66592"/>
        <dbReference type="Rhea" id="RHEA-COMP:13180"/>
        <dbReference type="Rhea" id="RHEA-COMP:16897"/>
        <dbReference type="Rhea" id="RHEA-COMP:17067"/>
        <dbReference type="ChEBI" id="CHEBI:15378"/>
        <dbReference type="ChEBI" id="CHEBI:136412"/>
        <dbReference type="ChEBI" id="CHEBI:157695"/>
        <dbReference type="ChEBI" id="CHEBI:167181"/>
        <dbReference type="EC" id="4.2.99.18"/>
    </reaction>
</comment>
<evidence type="ECO:0000256" key="2">
    <source>
        <dbReference type="ARBA" id="ARBA00001947"/>
    </source>
</evidence>
<evidence type="ECO:0000256" key="3">
    <source>
        <dbReference type="ARBA" id="ARBA00009409"/>
    </source>
</evidence>
<dbReference type="SUPFAM" id="SSF57716">
    <property type="entry name" value="Glucocorticoid receptor-like (DNA-binding domain)"/>
    <property type="match status" value="1"/>
</dbReference>
<dbReference type="Pfam" id="PF06831">
    <property type="entry name" value="H2TH"/>
    <property type="match status" value="1"/>
</dbReference>
<keyword evidence="11" id="KW-0234">DNA repair</keyword>
<feature type="domain" description="FPG-type" evidence="16">
    <location>
        <begin position="237"/>
        <end position="271"/>
    </location>
</feature>
<dbReference type="FunFam" id="1.10.8.50:FF:000003">
    <property type="entry name" value="Formamidopyrimidine-DNA glycosylase"/>
    <property type="match status" value="1"/>
</dbReference>
<comment type="similarity">
    <text evidence="3">Belongs to the FPG family.</text>
</comment>
<comment type="subunit">
    <text evidence="4">Monomer.</text>
</comment>
<keyword evidence="6" id="KW-0227">DNA damage</keyword>
<dbReference type="PROSITE" id="PS51068">
    <property type="entry name" value="FPG_CAT"/>
    <property type="match status" value="1"/>
</dbReference>
<dbReference type="SMART" id="SM00898">
    <property type="entry name" value="Fapy_DNA_glyco"/>
    <property type="match status" value="1"/>
</dbReference>
<evidence type="ECO:0000256" key="7">
    <source>
        <dbReference type="ARBA" id="ARBA00022771"/>
    </source>
</evidence>
<dbReference type="InterPro" id="IPR035937">
    <property type="entry name" value="FPG_N"/>
</dbReference>
<dbReference type="FunFam" id="3.20.190.10:FF:000001">
    <property type="entry name" value="Formamidopyrimidine-DNA glycosylase"/>
    <property type="match status" value="1"/>
</dbReference>
<dbReference type="InterPro" id="IPR000214">
    <property type="entry name" value="Znf_DNA_glyclase/AP_lyase"/>
</dbReference>
<dbReference type="SMART" id="SM01232">
    <property type="entry name" value="H2TH"/>
    <property type="match status" value="1"/>
</dbReference>
<evidence type="ECO:0000256" key="15">
    <source>
        <dbReference type="ARBA" id="ARBA00044632"/>
    </source>
</evidence>
<evidence type="ECO:0000256" key="1">
    <source>
        <dbReference type="ARBA" id="ARBA00001668"/>
    </source>
</evidence>
<dbReference type="EC" id="3.2.2.23" evidence="18"/>
<evidence type="ECO:0000256" key="10">
    <source>
        <dbReference type="ARBA" id="ARBA00023125"/>
    </source>
</evidence>
<evidence type="ECO:0000256" key="6">
    <source>
        <dbReference type="ARBA" id="ARBA00022763"/>
    </source>
</evidence>
<keyword evidence="10" id="KW-0238">DNA-binding</keyword>
<protein>
    <submittedName>
        <fullName evidence="18">Formamidopyrimidine-DNA glycosylase</fullName>
        <ecNumber evidence="18">3.2.2.23</ecNumber>
    </submittedName>
</protein>
<dbReference type="SUPFAM" id="SSF81624">
    <property type="entry name" value="N-terminal domain of MutM-like DNA repair proteins"/>
    <property type="match status" value="1"/>
</dbReference>
<dbReference type="GO" id="GO:0140078">
    <property type="term" value="F:class I DNA-(apurinic or apyrimidinic site) endonuclease activity"/>
    <property type="evidence" value="ECO:0007669"/>
    <property type="project" value="UniProtKB-EC"/>
</dbReference>
<comment type="cofactor">
    <cofactor evidence="2">
        <name>Zn(2+)</name>
        <dbReference type="ChEBI" id="CHEBI:29105"/>
    </cofactor>
</comment>
<dbReference type="InterPro" id="IPR010979">
    <property type="entry name" value="Ribosomal_uS13-like_H2TH"/>
</dbReference>
<dbReference type="InterPro" id="IPR015886">
    <property type="entry name" value="H2TH_FPG"/>
</dbReference>
<organism evidence="18">
    <name type="scientific">hydrothermal vent metagenome</name>
    <dbReference type="NCBI Taxonomy" id="652676"/>
    <lineage>
        <taxon>unclassified sequences</taxon>
        <taxon>metagenomes</taxon>
        <taxon>ecological metagenomes</taxon>
    </lineage>
</organism>
<dbReference type="GO" id="GO:0006284">
    <property type="term" value="P:base-excision repair"/>
    <property type="evidence" value="ECO:0007669"/>
    <property type="project" value="InterPro"/>
</dbReference>
<evidence type="ECO:0000256" key="13">
    <source>
        <dbReference type="ARBA" id="ARBA00023268"/>
    </source>
</evidence>
<keyword evidence="7" id="KW-0863">Zinc-finger</keyword>
<dbReference type="CDD" id="cd08966">
    <property type="entry name" value="EcFpg-like_N"/>
    <property type="match status" value="1"/>
</dbReference>
<evidence type="ECO:0000259" key="16">
    <source>
        <dbReference type="PROSITE" id="PS51066"/>
    </source>
</evidence>
<dbReference type="PROSITE" id="PS01242">
    <property type="entry name" value="ZF_FPG_1"/>
    <property type="match status" value="1"/>
</dbReference>
<dbReference type="GO" id="GO:0003684">
    <property type="term" value="F:damaged DNA binding"/>
    <property type="evidence" value="ECO:0007669"/>
    <property type="project" value="InterPro"/>
</dbReference>
<dbReference type="PANTHER" id="PTHR22993:SF9">
    <property type="entry name" value="FORMAMIDOPYRIMIDINE-DNA GLYCOSYLASE"/>
    <property type="match status" value="1"/>
</dbReference>